<dbReference type="Pfam" id="PF01765">
    <property type="entry name" value="RRF"/>
    <property type="match status" value="1"/>
</dbReference>
<dbReference type="GO" id="GO:0006412">
    <property type="term" value="P:translation"/>
    <property type="evidence" value="ECO:0007669"/>
    <property type="project" value="UniProtKB-KW"/>
</dbReference>
<feature type="coiled-coil region" evidence="5">
    <location>
        <begin position="67"/>
        <end position="94"/>
    </location>
</feature>
<protein>
    <recommendedName>
        <fullName evidence="2">Ribosome-recycling factor, mitochondrial</fullName>
    </recommendedName>
    <alternativeName>
        <fullName evidence="4">Ribosome-releasing factor, mitochondrial</fullName>
    </alternativeName>
</protein>
<dbReference type="Gene3D" id="3.30.1360.40">
    <property type="match status" value="1"/>
</dbReference>
<name>A0A146LYX7_LYGHE</name>
<evidence type="ECO:0000256" key="5">
    <source>
        <dbReference type="SAM" id="Coils"/>
    </source>
</evidence>
<comment type="similarity">
    <text evidence="1">Belongs to the RRF family.</text>
</comment>
<dbReference type="FunFam" id="3.30.1360.40:FF:000001">
    <property type="entry name" value="Ribosome-recycling factor"/>
    <property type="match status" value="1"/>
</dbReference>
<sequence length="256" mass="28666">MFTRALVTSAVLVTRNLRRDLPHLWSPSTRCSPEVLALPILQLSPRRNFAKGKNIKKDKGKKKVEVNEESLSEVVNIEKIKQDMERNIEKMNELFVKHLSIRSSIGSMEQLMVVVDGKKYPLIELGQVIRSNPKTVVINMTAFPQAIPSVLKALSESGMNLNPQQDGTTLYVPVPKVTKEHREALAKNAKTHFIKCRDGIRDVQTGCARSLKNKEKAGLSSDLSHQVQEQVKSIADTYIAQAEKMLTTKQAELLNA</sequence>
<dbReference type="GO" id="GO:0005739">
    <property type="term" value="C:mitochondrion"/>
    <property type="evidence" value="ECO:0007669"/>
    <property type="project" value="TreeGrafter"/>
</dbReference>
<reference evidence="7" key="1">
    <citation type="journal article" date="2016" name="Gigascience">
        <title>De novo construction of an expanded transcriptome assembly for the western tarnished plant bug, Lygus hesperus.</title>
        <authorList>
            <person name="Tassone E.E."/>
            <person name="Geib S.M."/>
            <person name="Hall B."/>
            <person name="Fabrick J.A."/>
            <person name="Brent C.S."/>
            <person name="Hull J.J."/>
        </authorList>
    </citation>
    <scope>NUCLEOTIDE SEQUENCE</scope>
</reference>
<dbReference type="InterPro" id="IPR036191">
    <property type="entry name" value="RRF_sf"/>
</dbReference>
<evidence type="ECO:0000256" key="3">
    <source>
        <dbReference type="ARBA" id="ARBA00022917"/>
    </source>
</evidence>
<dbReference type="PANTHER" id="PTHR20982:SF3">
    <property type="entry name" value="MITOCHONDRIAL RIBOSOME RECYCLING FACTOR PSEUDO 1"/>
    <property type="match status" value="1"/>
</dbReference>
<organism evidence="7">
    <name type="scientific">Lygus hesperus</name>
    <name type="common">Western plant bug</name>
    <dbReference type="NCBI Taxonomy" id="30085"/>
    <lineage>
        <taxon>Eukaryota</taxon>
        <taxon>Metazoa</taxon>
        <taxon>Ecdysozoa</taxon>
        <taxon>Arthropoda</taxon>
        <taxon>Hexapoda</taxon>
        <taxon>Insecta</taxon>
        <taxon>Pterygota</taxon>
        <taxon>Neoptera</taxon>
        <taxon>Paraneoptera</taxon>
        <taxon>Hemiptera</taxon>
        <taxon>Heteroptera</taxon>
        <taxon>Panheteroptera</taxon>
        <taxon>Cimicomorpha</taxon>
        <taxon>Miridae</taxon>
        <taxon>Mirini</taxon>
        <taxon>Lygus</taxon>
    </lineage>
</organism>
<feature type="domain" description="Ribosome recycling factor" evidence="6">
    <location>
        <begin position="96"/>
        <end position="254"/>
    </location>
</feature>
<proteinExistence type="inferred from homology"/>
<dbReference type="EMBL" id="GDHC01006793">
    <property type="protein sequence ID" value="JAQ11836.1"/>
    <property type="molecule type" value="Transcribed_RNA"/>
</dbReference>
<evidence type="ECO:0000259" key="6">
    <source>
        <dbReference type="Pfam" id="PF01765"/>
    </source>
</evidence>
<dbReference type="GO" id="GO:0043023">
    <property type="term" value="F:ribosomal large subunit binding"/>
    <property type="evidence" value="ECO:0007669"/>
    <property type="project" value="TreeGrafter"/>
</dbReference>
<dbReference type="AlphaFoldDB" id="A0A146LYX7"/>
<gene>
    <name evidence="7" type="primary">MRRF</name>
    <name evidence="7" type="ORF">g.46486</name>
</gene>
<dbReference type="PANTHER" id="PTHR20982">
    <property type="entry name" value="RIBOSOME RECYCLING FACTOR"/>
    <property type="match status" value="1"/>
</dbReference>
<evidence type="ECO:0000256" key="4">
    <source>
        <dbReference type="ARBA" id="ARBA00033107"/>
    </source>
</evidence>
<dbReference type="Gene3D" id="1.10.132.20">
    <property type="entry name" value="Ribosome-recycling factor"/>
    <property type="match status" value="1"/>
</dbReference>
<evidence type="ECO:0000256" key="2">
    <source>
        <dbReference type="ARBA" id="ARBA00020581"/>
    </source>
</evidence>
<dbReference type="InterPro" id="IPR023584">
    <property type="entry name" value="Ribosome_recyc_fac_dom"/>
</dbReference>
<accession>A0A146LYX7</accession>
<keyword evidence="3" id="KW-0648">Protein biosynthesis</keyword>
<keyword evidence="5" id="KW-0175">Coiled coil</keyword>
<evidence type="ECO:0000313" key="7">
    <source>
        <dbReference type="EMBL" id="JAQ11836.1"/>
    </source>
</evidence>
<dbReference type="InterPro" id="IPR002661">
    <property type="entry name" value="Ribosome_recyc_fac"/>
</dbReference>
<dbReference type="SUPFAM" id="SSF55194">
    <property type="entry name" value="Ribosome recycling factor, RRF"/>
    <property type="match status" value="1"/>
</dbReference>
<evidence type="ECO:0000256" key="1">
    <source>
        <dbReference type="ARBA" id="ARBA00005912"/>
    </source>
</evidence>